<reference evidence="1 2" key="1">
    <citation type="submission" date="2019-08" db="EMBL/GenBank/DDBJ databases">
        <title>Bradyrhizobium hipponensis sp. nov., a rhizobium isolated from a Lupinus angustifolius root nodule in Tunisia.</title>
        <authorList>
            <person name="Off K."/>
            <person name="Rejili M."/>
            <person name="Mars M."/>
            <person name="Brachmann A."/>
            <person name="Marin M."/>
        </authorList>
    </citation>
    <scope>NUCLEOTIDE SEQUENCE [LARGE SCALE GENOMIC DNA]</scope>
    <source>
        <strain evidence="2">aSej3</strain>
    </source>
</reference>
<accession>A0A5S4YKF6</accession>
<dbReference type="Proteomes" id="UP000324797">
    <property type="component" value="Unassembled WGS sequence"/>
</dbReference>
<dbReference type="EMBL" id="VSTH01000070">
    <property type="protein sequence ID" value="TYO64543.1"/>
    <property type="molecule type" value="Genomic_DNA"/>
</dbReference>
<gene>
    <name evidence="1" type="ORF">FXV83_21300</name>
</gene>
<sequence>MRKGEAKAAFESMFDRWEKELGITITAEHDPSFSDFCFWVDRNHFSHYFQFGSVIGAREDVESWFIDRFGQRWRY</sequence>
<comment type="caution">
    <text evidence="1">The sequence shown here is derived from an EMBL/GenBank/DDBJ whole genome shotgun (WGS) entry which is preliminary data.</text>
</comment>
<protein>
    <submittedName>
        <fullName evidence="1">Uncharacterized protein</fullName>
    </submittedName>
</protein>
<evidence type="ECO:0000313" key="2">
    <source>
        <dbReference type="Proteomes" id="UP000324797"/>
    </source>
</evidence>
<organism evidence="1 2">
    <name type="scientific">Bradyrhizobium hipponense</name>
    <dbReference type="NCBI Taxonomy" id="2605638"/>
    <lineage>
        <taxon>Bacteria</taxon>
        <taxon>Pseudomonadati</taxon>
        <taxon>Pseudomonadota</taxon>
        <taxon>Alphaproteobacteria</taxon>
        <taxon>Hyphomicrobiales</taxon>
        <taxon>Nitrobacteraceae</taxon>
        <taxon>Bradyrhizobium</taxon>
    </lineage>
</organism>
<dbReference type="AlphaFoldDB" id="A0A5S4YKF6"/>
<keyword evidence="2" id="KW-1185">Reference proteome</keyword>
<dbReference type="RefSeq" id="WP_148741363.1">
    <property type="nucleotide sequence ID" value="NZ_VSTH01000070.1"/>
</dbReference>
<name>A0A5S4YKF6_9BRAD</name>
<proteinExistence type="predicted"/>
<evidence type="ECO:0000313" key="1">
    <source>
        <dbReference type="EMBL" id="TYO64543.1"/>
    </source>
</evidence>